<evidence type="ECO:0000313" key="2">
    <source>
        <dbReference type="EMBL" id="GAA2908681.1"/>
    </source>
</evidence>
<keyword evidence="1" id="KW-0812">Transmembrane</keyword>
<gene>
    <name evidence="2" type="ORF">GCM10020221_01000</name>
</gene>
<feature type="transmembrane region" description="Helical" evidence="1">
    <location>
        <begin position="51"/>
        <end position="73"/>
    </location>
</feature>
<dbReference type="EMBL" id="BAAAXZ010000002">
    <property type="protein sequence ID" value="GAA2908681.1"/>
    <property type="molecule type" value="Genomic_DNA"/>
</dbReference>
<evidence type="ECO:0000256" key="1">
    <source>
        <dbReference type="SAM" id="Phobius"/>
    </source>
</evidence>
<dbReference type="Proteomes" id="UP001501102">
    <property type="component" value="Unassembled WGS sequence"/>
</dbReference>
<name>A0ABN3WBA6_STRTU</name>
<protein>
    <recommendedName>
        <fullName evidence="4">Amino acid permease</fullName>
    </recommendedName>
</protein>
<comment type="caution">
    <text evidence="2">The sequence shown here is derived from an EMBL/GenBank/DDBJ whole genome shotgun (WGS) entry which is preliminary data.</text>
</comment>
<reference evidence="2 3" key="1">
    <citation type="journal article" date="2019" name="Int. J. Syst. Evol. Microbiol.">
        <title>The Global Catalogue of Microorganisms (GCM) 10K type strain sequencing project: providing services to taxonomists for standard genome sequencing and annotation.</title>
        <authorList>
            <consortium name="The Broad Institute Genomics Platform"/>
            <consortium name="The Broad Institute Genome Sequencing Center for Infectious Disease"/>
            <person name="Wu L."/>
            <person name="Ma J."/>
        </authorList>
    </citation>
    <scope>NUCLEOTIDE SEQUENCE [LARGE SCALE GENOMIC DNA]</scope>
    <source>
        <strain evidence="2 3">JCM 4087</strain>
    </source>
</reference>
<organism evidence="2 3">
    <name type="scientific">Streptomyces thioluteus</name>
    <dbReference type="NCBI Taxonomy" id="66431"/>
    <lineage>
        <taxon>Bacteria</taxon>
        <taxon>Bacillati</taxon>
        <taxon>Actinomycetota</taxon>
        <taxon>Actinomycetes</taxon>
        <taxon>Kitasatosporales</taxon>
        <taxon>Streptomycetaceae</taxon>
        <taxon>Streptomyces</taxon>
    </lineage>
</organism>
<keyword evidence="1" id="KW-0472">Membrane</keyword>
<evidence type="ECO:0008006" key="4">
    <source>
        <dbReference type="Google" id="ProtNLM"/>
    </source>
</evidence>
<keyword evidence="1" id="KW-1133">Transmembrane helix</keyword>
<accession>A0ABN3WBA6</accession>
<feature type="transmembrane region" description="Helical" evidence="1">
    <location>
        <begin position="26"/>
        <end position="45"/>
    </location>
</feature>
<keyword evidence="3" id="KW-1185">Reference proteome</keyword>
<proteinExistence type="predicted"/>
<evidence type="ECO:0000313" key="3">
    <source>
        <dbReference type="Proteomes" id="UP001501102"/>
    </source>
</evidence>
<sequence length="81" mass="8392">MPTGRTTPAEIHTFKGQERRLRADRIGLAGLLMSVVAASAPLMVTTGGMPVTFGVLGVVGSPLLYVISAWSCCCSASATPR</sequence>